<sequence length="218" mass="23075">MPKSTVHRMIGFLRTAGLVDVNDKGYVLTARMAELSAAVPSRFSRHMREMLMPGLTDLHGQSGEAVQLAALSGDVVRTVACVHGRRSAGLMRLLRNASPLSCTAAGKVLLAGSPLLVSRIDANLEQHTSATITSISRLHEELAGVRKFGVAFDRGEWRSGLAGVAAPVWGPDRVLLGAISVVGPSARLRVDEVAPKVRKAAEIATWEMQSAACASASD</sequence>
<evidence type="ECO:0000259" key="3">
    <source>
        <dbReference type="PROSITE" id="PS51078"/>
    </source>
</evidence>
<dbReference type="Gene3D" id="3.30.450.40">
    <property type="match status" value="1"/>
</dbReference>
<dbReference type="PANTHER" id="PTHR30136">
    <property type="entry name" value="HELIX-TURN-HELIX TRANSCRIPTIONAL REGULATOR, ICLR FAMILY"/>
    <property type="match status" value="1"/>
</dbReference>
<organism evidence="4 5">
    <name type="scientific">Lentzea flaviverrucosa</name>
    <dbReference type="NCBI Taxonomy" id="200379"/>
    <lineage>
        <taxon>Bacteria</taxon>
        <taxon>Bacillati</taxon>
        <taxon>Actinomycetota</taxon>
        <taxon>Actinomycetes</taxon>
        <taxon>Pseudonocardiales</taxon>
        <taxon>Pseudonocardiaceae</taxon>
        <taxon>Lentzea</taxon>
    </lineage>
</organism>
<reference evidence="5" key="1">
    <citation type="submission" date="2016-10" db="EMBL/GenBank/DDBJ databases">
        <authorList>
            <person name="Varghese N."/>
            <person name="Submissions S."/>
        </authorList>
    </citation>
    <scope>NUCLEOTIDE SEQUENCE [LARGE SCALE GENOMIC DNA]</scope>
    <source>
        <strain evidence="5">CGMCC 4.578</strain>
    </source>
</reference>
<evidence type="ECO:0000256" key="2">
    <source>
        <dbReference type="ARBA" id="ARBA00023163"/>
    </source>
</evidence>
<protein>
    <submittedName>
        <fullName evidence="4">DNA-binding transcriptional regulator, IclR family</fullName>
    </submittedName>
</protein>
<dbReference type="Gene3D" id="1.10.10.10">
    <property type="entry name" value="Winged helix-like DNA-binding domain superfamily/Winged helix DNA-binding domain"/>
    <property type="match status" value="1"/>
</dbReference>
<gene>
    <name evidence="4" type="ORF">SAMN05216195_101496</name>
</gene>
<dbReference type="GO" id="GO:0003700">
    <property type="term" value="F:DNA-binding transcription factor activity"/>
    <property type="evidence" value="ECO:0007669"/>
    <property type="project" value="TreeGrafter"/>
</dbReference>
<keyword evidence="4" id="KW-0238">DNA-binding</keyword>
<proteinExistence type="predicted"/>
<evidence type="ECO:0000313" key="5">
    <source>
        <dbReference type="Proteomes" id="UP000199028"/>
    </source>
</evidence>
<accession>A0A1H9BKC2</accession>
<dbReference type="PANTHER" id="PTHR30136:SF24">
    <property type="entry name" value="HTH-TYPE TRANSCRIPTIONAL REPRESSOR ALLR"/>
    <property type="match status" value="1"/>
</dbReference>
<feature type="domain" description="IclR-ED" evidence="3">
    <location>
        <begin position="31"/>
        <end position="218"/>
    </location>
</feature>
<dbReference type="InterPro" id="IPR014757">
    <property type="entry name" value="Tscrpt_reg_IclR_C"/>
</dbReference>
<keyword evidence="2" id="KW-0804">Transcription</keyword>
<dbReference type="InterPro" id="IPR050707">
    <property type="entry name" value="HTH_MetabolicPath_Reg"/>
</dbReference>
<dbReference type="Proteomes" id="UP000199028">
    <property type="component" value="Unassembled WGS sequence"/>
</dbReference>
<evidence type="ECO:0000256" key="1">
    <source>
        <dbReference type="ARBA" id="ARBA00023015"/>
    </source>
</evidence>
<dbReference type="Pfam" id="PF01614">
    <property type="entry name" value="IclR_C"/>
    <property type="match status" value="1"/>
</dbReference>
<evidence type="ECO:0000313" key="4">
    <source>
        <dbReference type="EMBL" id="SEP88768.1"/>
    </source>
</evidence>
<keyword evidence="1" id="KW-0805">Transcription regulation</keyword>
<dbReference type="SUPFAM" id="SSF55781">
    <property type="entry name" value="GAF domain-like"/>
    <property type="match status" value="1"/>
</dbReference>
<dbReference type="EMBL" id="FOFT01000001">
    <property type="protein sequence ID" value="SEP88768.1"/>
    <property type="molecule type" value="Genomic_DNA"/>
</dbReference>
<dbReference type="AlphaFoldDB" id="A0A1H9BKC2"/>
<name>A0A1H9BKC2_9PSEU</name>
<dbReference type="InterPro" id="IPR036388">
    <property type="entry name" value="WH-like_DNA-bd_sf"/>
</dbReference>
<dbReference type="InterPro" id="IPR029016">
    <property type="entry name" value="GAF-like_dom_sf"/>
</dbReference>
<dbReference type="GO" id="GO:0045892">
    <property type="term" value="P:negative regulation of DNA-templated transcription"/>
    <property type="evidence" value="ECO:0007669"/>
    <property type="project" value="TreeGrafter"/>
</dbReference>
<keyword evidence="5" id="KW-1185">Reference proteome</keyword>
<dbReference type="PROSITE" id="PS51078">
    <property type="entry name" value="ICLR_ED"/>
    <property type="match status" value="1"/>
</dbReference>
<dbReference type="GO" id="GO:0003677">
    <property type="term" value="F:DNA binding"/>
    <property type="evidence" value="ECO:0007669"/>
    <property type="project" value="UniProtKB-KW"/>
</dbReference>